<dbReference type="Pfam" id="PF13858">
    <property type="entry name" value="DUF4199"/>
    <property type="match status" value="1"/>
</dbReference>
<feature type="transmembrane region" description="Helical" evidence="1">
    <location>
        <begin position="12"/>
        <end position="32"/>
    </location>
</feature>
<dbReference type="HOGENOM" id="CLU_1538682_0_0_10"/>
<keyword evidence="3" id="KW-1185">Reference proteome</keyword>
<dbReference type="KEGG" id="pbt:ING2E5B_1075"/>
<evidence type="ECO:0000313" key="3">
    <source>
        <dbReference type="Proteomes" id="UP000032417"/>
    </source>
</evidence>
<dbReference type="AlphaFoldDB" id="A0A098C081"/>
<protein>
    <submittedName>
        <fullName evidence="2">Putative membrane protein</fullName>
    </submittedName>
</protein>
<dbReference type="InterPro" id="IPR025250">
    <property type="entry name" value="DUF4199"/>
</dbReference>
<name>A0A098C081_9BACT</name>
<dbReference type="STRING" id="1562970.ING2E5B_1075"/>
<organism evidence="2 3">
    <name type="scientific">Fermentimonas caenicola</name>
    <dbReference type="NCBI Taxonomy" id="1562970"/>
    <lineage>
        <taxon>Bacteria</taxon>
        <taxon>Pseudomonadati</taxon>
        <taxon>Bacteroidota</taxon>
        <taxon>Bacteroidia</taxon>
        <taxon>Bacteroidales</taxon>
        <taxon>Dysgonomonadaceae</taxon>
        <taxon>Fermentimonas</taxon>
    </lineage>
</organism>
<keyword evidence="1" id="KW-0812">Transmembrane</keyword>
<evidence type="ECO:0000313" key="2">
    <source>
        <dbReference type="EMBL" id="CEA15828.1"/>
    </source>
</evidence>
<dbReference type="Proteomes" id="UP000032417">
    <property type="component" value="Chromosome 1"/>
</dbReference>
<feature type="transmembrane region" description="Helical" evidence="1">
    <location>
        <begin position="80"/>
        <end position="100"/>
    </location>
</feature>
<evidence type="ECO:0000256" key="1">
    <source>
        <dbReference type="SAM" id="Phobius"/>
    </source>
</evidence>
<keyword evidence="1" id="KW-1133">Transmembrane helix</keyword>
<accession>A0A098C081</accession>
<feature type="transmembrane region" description="Helical" evidence="1">
    <location>
        <begin position="38"/>
        <end position="59"/>
    </location>
</feature>
<reference evidence="2 3" key="1">
    <citation type="submission" date="2014-08" db="EMBL/GenBank/DDBJ databases">
        <authorList>
            <person name="Wibberg D."/>
        </authorList>
    </citation>
    <scope>NUCLEOTIDE SEQUENCE [LARGE SCALE GENOMIC DNA]</scope>
    <source>
        <strain evidence="3">ING2-E5B</strain>
    </source>
</reference>
<gene>
    <name evidence="2" type="ORF">ING2E5B_1075</name>
</gene>
<feature type="transmembrane region" description="Helical" evidence="1">
    <location>
        <begin position="141"/>
        <end position="165"/>
    </location>
</feature>
<proteinExistence type="predicted"/>
<keyword evidence="1" id="KW-0472">Membrane</keyword>
<dbReference type="EMBL" id="LN515532">
    <property type="protein sequence ID" value="CEA15828.1"/>
    <property type="molecule type" value="Genomic_DNA"/>
</dbReference>
<dbReference type="OrthoDB" id="997092at2"/>
<sequence>MEENKNHLFNYATNAAFTLGLFWVLKYLLVILGRDMVILSYLNNLLSIGTPIILFYFLVRYNSGLVENKMSFWHGIQFSIILFFFASIFEAVIVFIHVKWLDPAFISNLYSNLIEIAQSLKLSQALTAQMMKQPLPSTFSYVFNNVIMADVFIGLLLSLVLVPVARKYKPKQEL</sequence>